<feature type="domain" description="Leucine-binding protein" evidence="4">
    <location>
        <begin position="30"/>
        <end position="383"/>
    </location>
</feature>
<evidence type="ECO:0000259" key="4">
    <source>
        <dbReference type="Pfam" id="PF13458"/>
    </source>
</evidence>
<evidence type="ECO:0000256" key="2">
    <source>
        <dbReference type="ARBA" id="ARBA00022729"/>
    </source>
</evidence>
<dbReference type="RefSeq" id="WP_044056122.1">
    <property type="nucleotide sequence ID" value="NZ_CBCSKJ010000001.1"/>
</dbReference>
<dbReference type="InterPro" id="IPR028081">
    <property type="entry name" value="Leu-bd"/>
</dbReference>
<proteinExistence type="inferred from homology"/>
<dbReference type="PANTHER" id="PTHR30483">
    <property type="entry name" value="LEUCINE-SPECIFIC-BINDING PROTEIN"/>
    <property type="match status" value="1"/>
</dbReference>
<dbReference type="Pfam" id="PF13458">
    <property type="entry name" value="Peripla_BP_6"/>
    <property type="match status" value="1"/>
</dbReference>
<reference evidence="5 6" key="1">
    <citation type="submission" date="2014-06" db="EMBL/GenBank/DDBJ databases">
        <title>Genomes of Alteromonas australica, a world apart.</title>
        <authorList>
            <person name="Gonzaga A."/>
            <person name="Lopez-Perez M."/>
            <person name="Rodriguez-Valera F."/>
        </authorList>
    </citation>
    <scope>NUCLEOTIDE SEQUENCE [LARGE SCALE GENOMIC DNA]</scope>
    <source>
        <strain evidence="5 6">H 17</strain>
    </source>
</reference>
<keyword evidence="2 3" id="KW-0732">Signal</keyword>
<accession>A0A075NZB0</accession>
<dbReference type="KEGG" id="aal:EP13_04020"/>
<protein>
    <submittedName>
        <fullName evidence="5">ABC transporter substrate-binding protein</fullName>
    </submittedName>
</protein>
<dbReference type="GeneID" id="78254100"/>
<dbReference type="PANTHER" id="PTHR30483:SF6">
    <property type="entry name" value="PERIPLASMIC BINDING PROTEIN OF ABC TRANSPORTER FOR NATURAL AMINO ACIDS"/>
    <property type="match status" value="1"/>
</dbReference>
<feature type="signal peptide" evidence="3">
    <location>
        <begin position="1"/>
        <end position="21"/>
    </location>
</feature>
<dbReference type="AlphaFoldDB" id="A0A075NZB0"/>
<sequence>MSLRKFFVFIFLCFTSLSLTAAEGDAPLYVGIDADFSAVAIEGGFAIKHGAEIAAEEINQSGGILGRTLKIVSLDHRGNPARGIYNLQQFSQNPDLLAVMGGVHTPVALAELPFIHEQNLLFLIPWAAGTPLIDNGYTPNNVFRVSVRDEQAGQVLISHAKKVNATRIALVLERTGWGRSNEASLTQAAKAQNINIAATHWVNWQQKSFSDEAEKIKAADVDAVILVTNAPEGAVVVNALHQSKLAALPIISHWGIASGNFAERLNILPSQLNLAILQTFHFHYQNNIKSQRLLSAYFQQHGLLAPEAIPASVGMAHAYDLIHLLAIAAEKAGVVDTDKLRAALENIDNYNGAVKLYAPAFSKNQHDALMAKDYFMTTMNDKGHLVLLEQR</sequence>
<name>A0A075NZB0_9ALTE</name>
<keyword evidence="6" id="KW-1185">Reference proteome</keyword>
<dbReference type="SUPFAM" id="SSF53822">
    <property type="entry name" value="Periplasmic binding protein-like I"/>
    <property type="match status" value="1"/>
</dbReference>
<evidence type="ECO:0000256" key="1">
    <source>
        <dbReference type="ARBA" id="ARBA00010062"/>
    </source>
</evidence>
<dbReference type="InterPro" id="IPR028082">
    <property type="entry name" value="Peripla_BP_I"/>
</dbReference>
<dbReference type="EMBL" id="CP008849">
    <property type="protein sequence ID" value="AIF97930.1"/>
    <property type="molecule type" value="Genomic_DNA"/>
</dbReference>
<organism evidence="5 6">
    <name type="scientific">Alteromonas australica</name>
    <dbReference type="NCBI Taxonomy" id="589873"/>
    <lineage>
        <taxon>Bacteria</taxon>
        <taxon>Pseudomonadati</taxon>
        <taxon>Pseudomonadota</taxon>
        <taxon>Gammaproteobacteria</taxon>
        <taxon>Alteromonadales</taxon>
        <taxon>Alteromonadaceae</taxon>
        <taxon>Alteromonas/Salinimonas group</taxon>
        <taxon>Alteromonas</taxon>
    </lineage>
</organism>
<dbReference type="Gene3D" id="3.40.50.2300">
    <property type="match status" value="2"/>
</dbReference>
<dbReference type="eggNOG" id="COG0683">
    <property type="taxonomic scope" value="Bacteria"/>
</dbReference>
<dbReference type="CDD" id="cd19979">
    <property type="entry name" value="PBP1_ABC_ligand_binding-like"/>
    <property type="match status" value="1"/>
</dbReference>
<gene>
    <name evidence="5" type="ORF">EP13_04020</name>
</gene>
<evidence type="ECO:0000313" key="5">
    <source>
        <dbReference type="EMBL" id="AIF97930.1"/>
    </source>
</evidence>
<evidence type="ECO:0000256" key="3">
    <source>
        <dbReference type="SAM" id="SignalP"/>
    </source>
</evidence>
<evidence type="ECO:0000313" key="6">
    <source>
        <dbReference type="Proteomes" id="UP000056090"/>
    </source>
</evidence>
<comment type="similarity">
    <text evidence="1">Belongs to the leucine-binding protein family.</text>
</comment>
<feature type="chain" id="PRO_5001707967" evidence="3">
    <location>
        <begin position="22"/>
        <end position="391"/>
    </location>
</feature>
<dbReference type="Proteomes" id="UP000056090">
    <property type="component" value="Chromosome"/>
</dbReference>
<dbReference type="InterPro" id="IPR051010">
    <property type="entry name" value="BCAA_transport"/>
</dbReference>